<reference evidence="1" key="1">
    <citation type="submission" date="2014-09" db="EMBL/GenBank/DDBJ databases">
        <authorList>
            <person name="Magalhaes I.L.F."/>
            <person name="Oliveira U."/>
            <person name="Santos F.R."/>
            <person name="Vidigal T.H.D.A."/>
            <person name="Brescovit A.D."/>
            <person name="Santos A.J."/>
        </authorList>
    </citation>
    <scope>NUCLEOTIDE SEQUENCE</scope>
    <source>
        <tissue evidence="1">Shoot tissue taken approximately 20 cm above the soil surface</tissue>
    </source>
</reference>
<organism evidence="1">
    <name type="scientific">Arundo donax</name>
    <name type="common">Giant reed</name>
    <name type="synonym">Donax arundinaceus</name>
    <dbReference type="NCBI Taxonomy" id="35708"/>
    <lineage>
        <taxon>Eukaryota</taxon>
        <taxon>Viridiplantae</taxon>
        <taxon>Streptophyta</taxon>
        <taxon>Embryophyta</taxon>
        <taxon>Tracheophyta</taxon>
        <taxon>Spermatophyta</taxon>
        <taxon>Magnoliopsida</taxon>
        <taxon>Liliopsida</taxon>
        <taxon>Poales</taxon>
        <taxon>Poaceae</taxon>
        <taxon>PACMAD clade</taxon>
        <taxon>Arundinoideae</taxon>
        <taxon>Arundineae</taxon>
        <taxon>Arundo</taxon>
    </lineage>
</organism>
<dbReference type="EMBL" id="GBRH01198251">
    <property type="protein sequence ID" value="JAD99644.1"/>
    <property type="molecule type" value="Transcribed_RNA"/>
</dbReference>
<evidence type="ECO:0000313" key="1">
    <source>
        <dbReference type="EMBL" id="JAD99644.1"/>
    </source>
</evidence>
<reference evidence="1" key="2">
    <citation type="journal article" date="2015" name="Data Brief">
        <title>Shoot transcriptome of the giant reed, Arundo donax.</title>
        <authorList>
            <person name="Barrero R.A."/>
            <person name="Guerrero F.D."/>
            <person name="Moolhuijzen P."/>
            <person name="Goolsby J.A."/>
            <person name="Tidwell J."/>
            <person name="Bellgard S.E."/>
            <person name="Bellgard M.I."/>
        </authorList>
    </citation>
    <scope>NUCLEOTIDE SEQUENCE</scope>
    <source>
        <tissue evidence="1">Shoot tissue taken approximately 20 cm above the soil surface</tissue>
    </source>
</reference>
<dbReference type="AlphaFoldDB" id="A0A0A9EFZ6"/>
<protein>
    <submittedName>
        <fullName evidence="1">Uncharacterized protein</fullName>
    </submittedName>
</protein>
<name>A0A0A9EFZ6_ARUDO</name>
<accession>A0A0A9EFZ6</accession>
<sequence>MTLLCDRSQTMCCKGILI</sequence>
<proteinExistence type="predicted"/>